<name>A0AAD8H8B1_9APIA</name>
<comment type="caution">
    <text evidence="4">The sequence shown here is derived from an EMBL/GenBank/DDBJ whole genome shotgun (WGS) entry which is preliminary data.</text>
</comment>
<reference evidence="4" key="2">
    <citation type="submission" date="2023-05" db="EMBL/GenBank/DDBJ databases">
        <authorList>
            <person name="Schelkunov M.I."/>
        </authorList>
    </citation>
    <scope>NUCLEOTIDE SEQUENCE</scope>
    <source>
        <strain evidence="4">Hsosn_3</strain>
        <tissue evidence="4">Leaf</tissue>
    </source>
</reference>
<dbReference type="GO" id="GO:0003677">
    <property type="term" value="F:DNA binding"/>
    <property type="evidence" value="ECO:0007669"/>
    <property type="project" value="InterPro"/>
</dbReference>
<dbReference type="InterPro" id="IPR036879">
    <property type="entry name" value="TF_MADSbox_sf"/>
</dbReference>
<feature type="domain" description="K-box" evidence="3">
    <location>
        <begin position="116"/>
        <end position="211"/>
    </location>
</feature>
<feature type="coiled-coil region" evidence="1">
    <location>
        <begin position="150"/>
        <end position="234"/>
    </location>
</feature>
<dbReference type="PROSITE" id="PS51297">
    <property type="entry name" value="K_BOX"/>
    <property type="match status" value="1"/>
</dbReference>
<dbReference type="InterPro" id="IPR002487">
    <property type="entry name" value="TF_Kbox"/>
</dbReference>
<dbReference type="GO" id="GO:0003700">
    <property type="term" value="F:DNA-binding transcription factor activity"/>
    <property type="evidence" value="ECO:0007669"/>
    <property type="project" value="InterPro"/>
</dbReference>
<gene>
    <name evidence="4" type="ORF">POM88_045896</name>
</gene>
<dbReference type="Proteomes" id="UP001237642">
    <property type="component" value="Unassembled WGS sequence"/>
</dbReference>
<feature type="compositionally biased region" description="Polar residues" evidence="2">
    <location>
        <begin position="285"/>
        <end position="297"/>
    </location>
</feature>
<proteinExistence type="predicted"/>
<dbReference type="Pfam" id="PF01486">
    <property type="entry name" value="K-box"/>
    <property type="match status" value="1"/>
</dbReference>
<feature type="region of interest" description="Disordered" evidence="2">
    <location>
        <begin position="245"/>
        <end position="305"/>
    </location>
</feature>
<dbReference type="Gene3D" id="3.40.1810.10">
    <property type="entry name" value="Transcription factor, MADS-box"/>
    <property type="match status" value="1"/>
</dbReference>
<dbReference type="InterPro" id="IPR050142">
    <property type="entry name" value="MADS-box/MEF2_TF"/>
</dbReference>
<evidence type="ECO:0000256" key="1">
    <source>
        <dbReference type="SAM" id="Coils"/>
    </source>
</evidence>
<organism evidence="4 5">
    <name type="scientific">Heracleum sosnowskyi</name>
    <dbReference type="NCBI Taxonomy" id="360622"/>
    <lineage>
        <taxon>Eukaryota</taxon>
        <taxon>Viridiplantae</taxon>
        <taxon>Streptophyta</taxon>
        <taxon>Embryophyta</taxon>
        <taxon>Tracheophyta</taxon>
        <taxon>Spermatophyta</taxon>
        <taxon>Magnoliopsida</taxon>
        <taxon>eudicotyledons</taxon>
        <taxon>Gunneridae</taxon>
        <taxon>Pentapetalae</taxon>
        <taxon>asterids</taxon>
        <taxon>campanulids</taxon>
        <taxon>Apiales</taxon>
        <taxon>Apiaceae</taxon>
        <taxon>Apioideae</taxon>
        <taxon>apioid superclade</taxon>
        <taxon>Tordylieae</taxon>
        <taxon>Tordyliinae</taxon>
        <taxon>Heracleum</taxon>
    </lineage>
</organism>
<keyword evidence="5" id="KW-1185">Reference proteome</keyword>
<evidence type="ECO:0000256" key="2">
    <source>
        <dbReference type="SAM" id="MobiDB-lite"/>
    </source>
</evidence>
<evidence type="ECO:0000313" key="5">
    <source>
        <dbReference type="Proteomes" id="UP001237642"/>
    </source>
</evidence>
<dbReference type="EMBL" id="JAUIZM010000010">
    <property type="protein sequence ID" value="KAK1361422.1"/>
    <property type="molecule type" value="Genomic_DNA"/>
</dbReference>
<accession>A0AAD8H8B1</accession>
<dbReference type="GO" id="GO:0005634">
    <property type="term" value="C:nucleus"/>
    <property type="evidence" value="ECO:0007669"/>
    <property type="project" value="InterPro"/>
</dbReference>
<dbReference type="GO" id="GO:0046983">
    <property type="term" value="F:protein dimerization activity"/>
    <property type="evidence" value="ECO:0007669"/>
    <property type="project" value="InterPro"/>
</dbReference>
<protein>
    <submittedName>
        <fullName evidence="4">K-box domain-containing protein</fullName>
    </submittedName>
</protein>
<evidence type="ECO:0000313" key="4">
    <source>
        <dbReference type="EMBL" id="KAK1361422.1"/>
    </source>
</evidence>
<keyword evidence="1" id="KW-0175">Coiled coil</keyword>
<reference evidence="4" key="1">
    <citation type="submission" date="2023-02" db="EMBL/GenBank/DDBJ databases">
        <title>Genome of toxic invasive species Heracleum sosnowskyi carries increased number of genes despite the absence of recent whole-genome duplications.</title>
        <authorList>
            <person name="Schelkunov M."/>
            <person name="Shtratnikova V."/>
            <person name="Makarenko M."/>
            <person name="Klepikova A."/>
            <person name="Omelchenko D."/>
            <person name="Novikova G."/>
            <person name="Obukhova E."/>
            <person name="Bogdanov V."/>
            <person name="Penin A."/>
            <person name="Logacheva M."/>
        </authorList>
    </citation>
    <scope>NUCLEOTIDE SEQUENCE</scope>
    <source>
        <strain evidence="4">Hsosn_3</strain>
        <tissue evidence="4">Leaf</tissue>
    </source>
</reference>
<dbReference type="PANTHER" id="PTHR48019">
    <property type="entry name" value="SERUM RESPONSE FACTOR HOMOLOG"/>
    <property type="match status" value="1"/>
</dbReference>
<dbReference type="SUPFAM" id="SSF55455">
    <property type="entry name" value="SRF-like"/>
    <property type="match status" value="1"/>
</dbReference>
<dbReference type="AlphaFoldDB" id="A0AAD8H8B1"/>
<sequence>MQLPSSCSGGYMSTPLLFSSSFSSIAWTNFLLFTFHTLKTKTEAQCNILDQGGIYTHREGDQEIVMMGRGKIEIGLIVFSNKGKLFNYCSHPLSMGQMVERYLKCTGTKIPENNNREQMHSELTRIKRETLNLQMSLQRYKGENLSSVQVEELDKLEEQLEHSINKVRSRKVELFHQQMENLKRKGNLLERENQEMQYWLASNQLERQHQAAAAAEMEHENQQALTELKLLQGQSSSQVTLDHFPFYAPQPADHDQNQHPPPPGHVLHFPGLLPPPSFAPVTDPYQLQPTQPNLQKSEPSHYIYD</sequence>
<evidence type="ECO:0000259" key="3">
    <source>
        <dbReference type="PROSITE" id="PS51297"/>
    </source>
</evidence>